<dbReference type="EMBL" id="AP022360">
    <property type="protein sequence ID" value="BBU83256.1"/>
    <property type="molecule type" value="Genomic_DNA"/>
</dbReference>
<evidence type="ECO:0000259" key="6">
    <source>
        <dbReference type="PROSITE" id="PS50885"/>
    </source>
</evidence>
<keyword evidence="2" id="KW-0807">Transducer</keyword>
<feature type="domain" description="HAMP" evidence="6">
    <location>
        <begin position="24"/>
        <end position="76"/>
    </location>
</feature>
<feature type="coiled-coil region" evidence="3">
    <location>
        <begin position="100"/>
        <end position="134"/>
    </location>
</feature>
<feature type="domain" description="Methyl-accepting transducer" evidence="5">
    <location>
        <begin position="81"/>
        <end position="179"/>
    </location>
</feature>
<dbReference type="SMART" id="SM00304">
    <property type="entry name" value="HAMP"/>
    <property type="match status" value="1"/>
</dbReference>
<evidence type="ECO:0000313" key="7">
    <source>
        <dbReference type="EMBL" id="BBU83256.1"/>
    </source>
</evidence>
<dbReference type="InterPro" id="IPR003660">
    <property type="entry name" value="HAMP_dom"/>
</dbReference>
<dbReference type="AlphaFoldDB" id="A0A8S0FSB1"/>
<dbReference type="PROSITE" id="PS50111">
    <property type="entry name" value="CHEMOTAXIS_TRANSDUC_2"/>
    <property type="match status" value="1"/>
</dbReference>
<evidence type="ECO:0000313" key="8">
    <source>
        <dbReference type="Proteomes" id="UP000467488"/>
    </source>
</evidence>
<accession>A0A8S0FSB1</accession>
<dbReference type="PANTHER" id="PTHR43531:SF16">
    <property type="entry name" value="METHYL-ACCEPTING CHEMOTAXIS PROTEIN II"/>
    <property type="match status" value="1"/>
</dbReference>
<evidence type="ECO:0000256" key="4">
    <source>
        <dbReference type="SAM" id="Phobius"/>
    </source>
</evidence>
<dbReference type="Pfam" id="PF00672">
    <property type="entry name" value="HAMP"/>
    <property type="match status" value="1"/>
</dbReference>
<organism evidence="7 8">
    <name type="scientific">Escherichia coli</name>
    <dbReference type="NCBI Taxonomy" id="562"/>
    <lineage>
        <taxon>Bacteria</taxon>
        <taxon>Pseudomonadati</taxon>
        <taxon>Pseudomonadota</taxon>
        <taxon>Gammaproteobacteria</taxon>
        <taxon>Enterobacterales</taxon>
        <taxon>Enterobacteriaceae</taxon>
        <taxon>Escherichia</taxon>
    </lineage>
</organism>
<evidence type="ECO:0000256" key="3">
    <source>
        <dbReference type="SAM" id="Coils"/>
    </source>
</evidence>
<keyword evidence="4" id="KW-0812">Transmembrane</keyword>
<keyword evidence="4" id="KW-0472">Membrane</keyword>
<dbReference type="InterPro" id="IPR004089">
    <property type="entry name" value="MCPsignal_dom"/>
</dbReference>
<keyword evidence="4" id="KW-1133">Transmembrane helix</keyword>
<protein>
    <recommendedName>
        <fullName evidence="9">Methyl-accepting chemotaxis protein II</fullName>
    </recommendedName>
</protein>
<dbReference type="Proteomes" id="UP000467488">
    <property type="component" value="Chromosome"/>
</dbReference>
<comment type="similarity">
    <text evidence="1">Belongs to the methyl-accepting chemotaxis (MCP) protein family.</text>
</comment>
<reference evidence="7 8" key="1">
    <citation type="submission" date="2020-01" db="EMBL/GenBank/DDBJ databases">
        <title>Dynamics of blaIMP-6 dissemination in carbapenem resistant Enterobacteriacea isolated from regional surveillance in Osaka, Japan.</title>
        <authorList>
            <person name="Abe R."/>
            <person name="Akeda Y."/>
            <person name="Sugawara Y."/>
            <person name="Yamamoto N."/>
            <person name="Tomono K."/>
            <person name="Takeuchi D."/>
            <person name="Kawahara R."/>
            <person name="Hamada S."/>
        </authorList>
    </citation>
    <scope>NUCLEOTIDE SEQUENCE [LARGE SCALE GENOMIC DNA]</scope>
    <source>
        <strain evidence="7 8">E300</strain>
    </source>
</reference>
<dbReference type="GO" id="GO:0005886">
    <property type="term" value="C:plasma membrane"/>
    <property type="evidence" value="ECO:0007669"/>
    <property type="project" value="TreeGrafter"/>
</dbReference>
<feature type="transmembrane region" description="Helical" evidence="4">
    <location>
        <begin position="6"/>
        <end position="22"/>
    </location>
</feature>
<evidence type="ECO:0000256" key="2">
    <source>
        <dbReference type="PROSITE-ProRule" id="PRU00284"/>
    </source>
</evidence>
<dbReference type="GO" id="GO:0007165">
    <property type="term" value="P:signal transduction"/>
    <property type="evidence" value="ECO:0007669"/>
    <property type="project" value="UniProtKB-KW"/>
</dbReference>
<dbReference type="CDD" id="cd06225">
    <property type="entry name" value="HAMP"/>
    <property type="match status" value="1"/>
</dbReference>
<name>A0A8S0FSB1_ECOLX</name>
<dbReference type="InterPro" id="IPR051310">
    <property type="entry name" value="MCP_chemotaxis"/>
</dbReference>
<dbReference type="Gene3D" id="1.10.287.950">
    <property type="entry name" value="Methyl-accepting chemotaxis protein"/>
    <property type="match status" value="1"/>
</dbReference>
<dbReference type="GO" id="GO:0006935">
    <property type="term" value="P:chemotaxis"/>
    <property type="evidence" value="ECO:0007669"/>
    <property type="project" value="TreeGrafter"/>
</dbReference>
<keyword evidence="3" id="KW-0175">Coiled coil</keyword>
<dbReference type="SUPFAM" id="SSF58104">
    <property type="entry name" value="Methyl-accepting chemotaxis protein (MCP) signaling domain"/>
    <property type="match status" value="1"/>
</dbReference>
<evidence type="ECO:0000256" key="1">
    <source>
        <dbReference type="ARBA" id="ARBA00029447"/>
    </source>
</evidence>
<proteinExistence type="inferred from homology"/>
<dbReference type="PANTHER" id="PTHR43531">
    <property type="entry name" value="PROTEIN ICFG"/>
    <property type="match status" value="1"/>
</dbReference>
<dbReference type="PROSITE" id="PS50885">
    <property type="entry name" value="HAMP"/>
    <property type="match status" value="1"/>
</dbReference>
<dbReference type="GO" id="GO:0004888">
    <property type="term" value="F:transmembrane signaling receptor activity"/>
    <property type="evidence" value="ECO:0007669"/>
    <property type="project" value="TreeGrafter"/>
</dbReference>
<gene>
    <name evidence="7" type="ORF">EIMP300_46560</name>
</gene>
<evidence type="ECO:0008006" key="9">
    <source>
        <dbReference type="Google" id="ProtNLM"/>
    </source>
</evidence>
<evidence type="ECO:0000259" key="5">
    <source>
        <dbReference type="PROSITE" id="PS50111"/>
    </source>
</evidence>
<sequence length="188" mass="19850">MATGGIIALVVVLILLAAWYGIRRMLLTPLAKIIAHIREIAGGNLANTLTIDGRSEMGDLAQSVSHMQRSLTDTVTHVREGSDAIYAGTREIAAGNTDLSSRTEQQASALEETAASMEQLAATVKQNADNARQASQLAQSASDTAQHGGKVVDGVVKTMHEIADSSKKMLPTLSALSMVLPSRLISSR</sequence>